<dbReference type="SMART" id="SM00479">
    <property type="entry name" value="EXOIII"/>
    <property type="match status" value="1"/>
</dbReference>
<dbReference type="EMBL" id="JAJSOJ010000036">
    <property type="protein sequence ID" value="MCE0744428.1"/>
    <property type="molecule type" value="Genomic_DNA"/>
</dbReference>
<organism evidence="2 3">
    <name type="scientific">Acetobacter sicerae</name>
    <dbReference type="NCBI Taxonomy" id="85325"/>
    <lineage>
        <taxon>Bacteria</taxon>
        <taxon>Pseudomonadati</taxon>
        <taxon>Pseudomonadota</taxon>
        <taxon>Alphaproteobacteria</taxon>
        <taxon>Acetobacterales</taxon>
        <taxon>Acetobacteraceae</taxon>
        <taxon>Acetobacter</taxon>
    </lineage>
</organism>
<sequence length="171" mass="19201">MFIFLDNEASSLNVESYPIEIAWVGEDGRSESFLIRPEPGWTDWSEEAEALHGLSRDTLMREGSPAALVAQRFLAATENCRIVTDAPAFDRGWLKRLCGVVGEKEPAVHPVLEAWVEALRLAHGSASAEEDATLLAQVRIREEKRTAPRHRALPDALELWRIWKDLRDGVT</sequence>
<comment type="caution">
    <text evidence="2">The sequence shown here is derived from an EMBL/GenBank/DDBJ whole genome shotgun (WGS) entry which is preliminary data.</text>
</comment>
<keyword evidence="3" id="KW-1185">Reference proteome</keyword>
<accession>A0ABS8VTW4</accession>
<dbReference type="InterPro" id="IPR036397">
    <property type="entry name" value="RNaseH_sf"/>
</dbReference>
<evidence type="ECO:0000259" key="1">
    <source>
        <dbReference type="SMART" id="SM00479"/>
    </source>
</evidence>
<gene>
    <name evidence="2" type="ORF">LWC05_11095</name>
</gene>
<dbReference type="Pfam" id="PF00929">
    <property type="entry name" value="RNase_T"/>
    <property type="match status" value="1"/>
</dbReference>
<dbReference type="Gene3D" id="3.30.420.10">
    <property type="entry name" value="Ribonuclease H-like superfamily/Ribonuclease H"/>
    <property type="match status" value="1"/>
</dbReference>
<dbReference type="InterPro" id="IPR013520">
    <property type="entry name" value="Ribonucl_H"/>
</dbReference>
<dbReference type="InterPro" id="IPR012337">
    <property type="entry name" value="RNaseH-like_sf"/>
</dbReference>
<reference evidence="2 3" key="1">
    <citation type="submission" date="2021-12" db="EMBL/GenBank/DDBJ databases">
        <title>Genome sequence of Acetobacter sicerae DmPark20a_162.</title>
        <authorList>
            <person name="Chaston J.M."/>
        </authorList>
    </citation>
    <scope>NUCLEOTIDE SEQUENCE [LARGE SCALE GENOMIC DNA]</scope>
    <source>
        <strain evidence="2 3">DmPark20a_162</strain>
    </source>
</reference>
<dbReference type="RefSeq" id="WP_232878197.1">
    <property type="nucleotide sequence ID" value="NZ_JAJSOJ010000036.1"/>
</dbReference>
<dbReference type="Proteomes" id="UP001521074">
    <property type="component" value="Unassembled WGS sequence"/>
</dbReference>
<protein>
    <submittedName>
        <fullName evidence="2">Transcriptional regulator</fullName>
    </submittedName>
</protein>
<evidence type="ECO:0000313" key="2">
    <source>
        <dbReference type="EMBL" id="MCE0744428.1"/>
    </source>
</evidence>
<dbReference type="SUPFAM" id="SSF53098">
    <property type="entry name" value="Ribonuclease H-like"/>
    <property type="match status" value="1"/>
</dbReference>
<name>A0ABS8VTW4_9PROT</name>
<proteinExistence type="predicted"/>
<evidence type="ECO:0000313" key="3">
    <source>
        <dbReference type="Proteomes" id="UP001521074"/>
    </source>
</evidence>
<feature type="domain" description="Exonuclease" evidence="1">
    <location>
        <begin position="1"/>
        <end position="171"/>
    </location>
</feature>